<dbReference type="Gene3D" id="3.30.200.20">
    <property type="entry name" value="Phosphorylase Kinase, domain 1"/>
    <property type="match status" value="1"/>
</dbReference>
<dbReference type="Pfam" id="PF00069">
    <property type="entry name" value="Pkinase"/>
    <property type="match status" value="1"/>
</dbReference>
<dbReference type="Proteomes" id="UP000504603">
    <property type="component" value="Unplaced"/>
</dbReference>
<evidence type="ECO:0000259" key="1">
    <source>
        <dbReference type="PROSITE" id="PS50011"/>
    </source>
</evidence>
<dbReference type="InterPro" id="IPR011009">
    <property type="entry name" value="Kinase-like_dom_sf"/>
</dbReference>
<dbReference type="PROSITE" id="PS50011">
    <property type="entry name" value="PROTEIN_KINASE_DOM"/>
    <property type="match status" value="1"/>
</dbReference>
<proteinExistence type="predicted"/>
<protein>
    <submittedName>
        <fullName evidence="3">Receptor-like protein kinase At1g72540 isoform X1</fullName>
    </submittedName>
</protein>
<dbReference type="KEGG" id="mcha:111019749"/>
<organism evidence="2 3">
    <name type="scientific">Momordica charantia</name>
    <name type="common">Bitter gourd</name>
    <name type="synonym">Balsam pear</name>
    <dbReference type="NCBI Taxonomy" id="3673"/>
    <lineage>
        <taxon>Eukaryota</taxon>
        <taxon>Viridiplantae</taxon>
        <taxon>Streptophyta</taxon>
        <taxon>Embryophyta</taxon>
        <taxon>Tracheophyta</taxon>
        <taxon>Spermatophyta</taxon>
        <taxon>Magnoliopsida</taxon>
        <taxon>eudicotyledons</taxon>
        <taxon>Gunneridae</taxon>
        <taxon>Pentapetalae</taxon>
        <taxon>rosids</taxon>
        <taxon>fabids</taxon>
        <taxon>Cucurbitales</taxon>
        <taxon>Cucurbitaceae</taxon>
        <taxon>Momordiceae</taxon>
        <taxon>Momordica</taxon>
    </lineage>
</organism>
<dbReference type="PANTHER" id="PTHR45621">
    <property type="entry name" value="OS01G0588500 PROTEIN-RELATED"/>
    <property type="match status" value="1"/>
</dbReference>
<evidence type="ECO:0000313" key="2">
    <source>
        <dbReference type="Proteomes" id="UP000504603"/>
    </source>
</evidence>
<reference evidence="3" key="1">
    <citation type="submission" date="2025-08" db="UniProtKB">
        <authorList>
            <consortium name="RefSeq"/>
        </authorList>
    </citation>
    <scope>IDENTIFICATION</scope>
    <source>
        <strain evidence="3">OHB3-1</strain>
    </source>
</reference>
<dbReference type="InterPro" id="IPR050823">
    <property type="entry name" value="Plant_Ser_Thr_Prot_Kinase"/>
</dbReference>
<evidence type="ECO:0000313" key="3">
    <source>
        <dbReference type="RefSeq" id="XP_022151892.1"/>
    </source>
</evidence>
<gene>
    <name evidence="3" type="primary">LOC111019749</name>
</gene>
<keyword evidence="2" id="KW-1185">Reference proteome</keyword>
<dbReference type="GeneID" id="111019749"/>
<dbReference type="Gene3D" id="1.10.510.10">
    <property type="entry name" value="Transferase(Phosphotransferase) domain 1"/>
    <property type="match status" value="1"/>
</dbReference>
<dbReference type="GO" id="GO:0005524">
    <property type="term" value="F:ATP binding"/>
    <property type="evidence" value="ECO:0007669"/>
    <property type="project" value="InterPro"/>
</dbReference>
<dbReference type="GO" id="GO:0004672">
    <property type="term" value="F:protein kinase activity"/>
    <property type="evidence" value="ECO:0007669"/>
    <property type="project" value="InterPro"/>
</dbReference>
<dbReference type="InterPro" id="IPR000719">
    <property type="entry name" value="Prot_kinase_dom"/>
</dbReference>
<name>A0A6J1DEP7_MOMCH</name>
<sequence>MLLILNIESKESWFTLESQRLCNCQLALFSRRVSMAQMLGSADSANMKVSVFTSQDLKAFTDNFNGKNLIGITHSGMLYRGQLRSSWSTAEEARNVTVKIWDQKPEFACECLVRVSRQILSYTLHLQTQLAVFLSKLKICFTSSQEEVKLLTQPSLKGHPSFANLVGYCCEDEVKGVVYDLNPLGFLQNLMTRDNFNWLQRVDVILELARLLDFIHWQEKPSLAFDFRASNILLDWECKPKLCGFAPNSNETVSDLNKPYKFAQIPSGYSHPSIRGGSRGKMSSDVYSLGEILLGLIAKRDLEHEKLEKQDHHQVVNSLVSIWAKNEYRPNASLVHETLQEDWGYNAEEGVRITELAMHCIEFFPSNRPSTKQVLQHLEGLQVAQRLTDVRPRKKERKFCGI</sequence>
<dbReference type="RefSeq" id="XP_022151892.1">
    <property type="nucleotide sequence ID" value="XM_022296200.1"/>
</dbReference>
<dbReference type="SUPFAM" id="SSF56112">
    <property type="entry name" value="Protein kinase-like (PK-like)"/>
    <property type="match status" value="1"/>
</dbReference>
<feature type="domain" description="Protein kinase" evidence="1">
    <location>
        <begin position="64"/>
        <end position="380"/>
    </location>
</feature>
<accession>A0A6J1DEP7</accession>
<dbReference type="OrthoDB" id="1711336at2759"/>
<dbReference type="AlphaFoldDB" id="A0A6J1DEP7"/>